<evidence type="ECO:0000313" key="10">
    <source>
        <dbReference type="Proteomes" id="UP001499924"/>
    </source>
</evidence>
<evidence type="ECO:0000256" key="4">
    <source>
        <dbReference type="ARBA" id="ARBA00022833"/>
    </source>
</evidence>
<comment type="similarity">
    <text evidence="6">Belongs to the peptidase M48 family.</text>
</comment>
<feature type="transmembrane region" description="Helical" evidence="7">
    <location>
        <begin position="91"/>
        <end position="111"/>
    </location>
</feature>
<dbReference type="EMBL" id="BAAAVV010000003">
    <property type="protein sequence ID" value="GAA3164467.1"/>
    <property type="molecule type" value="Genomic_DNA"/>
</dbReference>
<comment type="caution">
    <text evidence="9">The sequence shown here is derived from an EMBL/GenBank/DDBJ whole genome shotgun (WGS) entry which is preliminary data.</text>
</comment>
<feature type="transmembrane region" description="Helical" evidence="7">
    <location>
        <begin position="282"/>
        <end position="304"/>
    </location>
</feature>
<dbReference type="Gene3D" id="3.30.2010.10">
    <property type="entry name" value="Metalloproteases ('zincins'), catalytic domain"/>
    <property type="match status" value="1"/>
</dbReference>
<keyword evidence="2" id="KW-0479">Metal-binding</keyword>
<proteinExistence type="inferred from homology"/>
<sequence length="312" mass="32555">MTAALALLMGGMVVGVHGHRTLLWLADRRIDPTVLLTGWLLSTVGLVVSAVATISLLALPADEHPASGIFGLAGGCWTAISSGNVPGWREAFAALGVVGSAAILFRLGWAVRARLRRRRERAPHLEQLRLLAAGSSPADPLWVRDNRPLAMSIGGRPGLIVMSDSLRHQLTPAAVAATLEHERAHLRGRHHALIAVVEVLAAALPIVPLLRAAPSVIKDLVELAADAEAARRCGPAAVREALGRLSGHPAPALGLGMAGRLTQTRLSRLSADRVGDHRAMRLAGCAVVALAALLLPGAAGWLTLNVVGCVVT</sequence>
<evidence type="ECO:0000259" key="8">
    <source>
        <dbReference type="Pfam" id="PF01435"/>
    </source>
</evidence>
<evidence type="ECO:0000256" key="7">
    <source>
        <dbReference type="SAM" id="Phobius"/>
    </source>
</evidence>
<feature type="transmembrane region" description="Helical" evidence="7">
    <location>
        <begin position="34"/>
        <end position="59"/>
    </location>
</feature>
<dbReference type="PANTHER" id="PTHR34978:SF3">
    <property type="entry name" value="SLR0241 PROTEIN"/>
    <property type="match status" value="1"/>
</dbReference>
<dbReference type="Proteomes" id="UP001499924">
    <property type="component" value="Unassembled WGS sequence"/>
</dbReference>
<name>A0ABP6P6M9_9ACTN</name>
<keyword evidence="1 6" id="KW-0645">Protease</keyword>
<organism evidence="9 10">
    <name type="scientific">Blastococcus jejuensis</name>
    <dbReference type="NCBI Taxonomy" id="351224"/>
    <lineage>
        <taxon>Bacteria</taxon>
        <taxon>Bacillati</taxon>
        <taxon>Actinomycetota</taxon>
        <taxon>Actinomycetes</taxon>
        <taxon>Geodermatophilales</taxon>
        <taxon>Geodermatophilaceae</taxon>
        <taxon>Blastococcus</taxon>
    </lineage>
</organism>
<protein>
    <submittedName>
        <fullName evidence="9">M56 family metallopeptidase</fullName>
    </submittedName>
</protein>
<dbReference type="Pfam" id="PF01435">
    <property type="entry name" value="Peptidase_M48"/>
    <property type="match status" value="1"/>
</dbReference>
<keyword evidence="7" id="KW-0812">Transmembrane</keyword>
<keyword evidence="7" id="KW-1133">Transmembrane helix</keyword>
<dbReference type="InterPro" id="IPR052173">
    <property type="entry name" value="Beta-lactam_resp_regulator"/>
</dbReference>
<dbReference type="RefSeq" id="WP_344688223.1">
    <property type="nucleotide sequence ID" value="NZ_BAAAVV010000003.1"/>
</dbReference>
<gene>
    <name evidence="9" type="ORF">GCM10010531_15910</name>
</gene>
<keyword evidence="7" id="KW-0472">Membrane</keyword>
<keyword evidence="3 6" id="KW-0378">Hydrolase</keyword>
<dbReference type="CDD" id="cd07326">
    <property type="entry name" value="M56_BlaR1_MecR1_like"/>
    <property type="match status" value="1"/>
</dbReference>
<feature type="domain" description="Peptidase M48" evidence="8">
    <location>
        <begin position="146"/>
        <end position="282"/>
    </location>
</feature>
<dbReference type="InterPro" id="IPR001915">
    <property type="entry name" value="Peptidase_M48"/>
</dbReference>
<keyword evidence="10" id="KW-1185">Reference proteome</keyword>
<evidence type="ECO:0000256" key="6">
    <source>
        <dbReference type="RuleBase" id="RU003983"/>
    </source>
</evidence>
<keyword evidence="5 6" id="KW-0482">Metalloprotease</keyword>
<keyword evidence="4 6" id="KW-0862">Zinc</keyword>
<dbReference type="PANTHER" id="PTHR34978">
    <property type="entry name" value="POSSIBLE SENSOR-TRANSDUCER PROTEIN BLAR"/>
    <property type="match status" value="1"/>
</dbReference>
<evidence type="ECO:0000256" key="5">
    <source>
        <dbReference type="ARBA" id="ARBA00023049"/>
    </source>
</evidence>
<reference evidence="10" key="1">
    <citation type="journal article" date="2019" name="Int. J. Syst. Evol. Microbiol.">
        <title>The Global Catalogue of Microorganisms (GCM) 10K type strain sequencing project: providing services to taxonomists for standard genome sequencing and annotation.</title>
        <authorList>
            <consortium name="The Broad Institute Genomics Platform"/>
            <consortium name="The Broad Institute Genome Sequencing Center for Infectious Disease"/>
            <person name="Wu L."/>
            <person name="Ma J."/>
        </authorList>
    </citation>
    <scope>NUCLEOTIDE SEQUENCE [LARGE SCALE GENOMIC DNA]</scope>
    <source>
        <strain evidence="10">JCM 15614</strain>
    </source>
</reference>
<evidence type="ECO:0000256" key="1">
    <source>
        <dbReference type="ARBA" id="ARBA00022670"/>
    </source>
</evidence>
<evidence type="ECO:0000256" key="3">
    <source>
        <dbReference type="ARBA" id="ARBA00022801"/>
    </source>
</evidence>
<accession>A0ABP6P6M9</accession>
<evidence type="ECO:0000313" key="9">
    <source>
        <dbReference type="EMBL" id="GAA3164467.1"/>
    </source>
</evidence>
<evidence type="ECO:0000256" key="2">
    <source>
        <dbReference type="ARBA" id="ARBA00022723"/>
    </source>
</evidence>
<comment type="cofactor">
    <cofactor evidence="6">
        <name>Zn(2+)</name>
        <dbReference type="ChEBI" id="CHEBI:29105"/>
    </cofactor>
    <text evidence="6">Binds 1 zinc ion per subunit.</text>
</comment>